<dbReference type="Proteomes" id="UP000004994">
    <property type="component" value="Chromosome 2"/>
</dbReference>
<sequence>MLASLFRGCLMAEMFTSRPILPGLRYQPHFGKVQGAVKGTNKANNTCDVWTEYYDMAYTFGADSMDFAALL</sequence>
<reference evidence="1" key="1">
    <citation type="journal article" date="2012" name="Nature">
        <title>The tomato genome sequence provides insights into fleshy fruit evolution.</title>
        <authorList>
            <consortium name="Tomato Genome Consortium"/>
        </authorList>
    </citation>
    <scope>NUCLEOTIDE SEQUENCE [LARGE SCALE GENOMIC DNA]</scope>
    <source>
        <strain evidence="1">cv. Heinz 1706</strain>
    </source>
</reference>
<dbReference type="EnsemblPlants" id="Solyc02g080465.1.1">
    <property type="protein sequence ID" value="Solyc02g080465.1.1"/>
    <property type="gene ID" value="Solyc02g080465.1"/>
</dbReference>
<evidence type="ECO:0000313" key="2">
    <source>
        <dbReference type="Proteomes" id="UP000004994"/>
    </source>
</evidence>
<organism evidence="1">
    <name type="scientific">Solanum lycopersicum</name>
    <name type="common">Tomato</name>
    <name type="synonym">Lycopersicon esculentum</name>
    <dbReference type="NCBI Taxonomy" id="4081"/>
    <lineage>
        <taxon>Eukaryota</taxon>
        <taxon>Viridiplantae</taxon>
        <taxon>Streptophyta</taxon>
        <taxon>Embryophyta</taxon>
        <taxon>Tracheophyta</taxon>
        <taxon>Spermatophyta</taxon>
        <taxon>Magnoliopsida</taxon>
        <taxon>eudicotyledons</taxon>
        <taxon>Gunneridae</taxon>
        <taxon>Pentapetalae</taxon>
        <taxon>asterids</taxon>
        <taxon>lamiids</taxon>
        <taxon>Solanales</taxon>
        <taxon>Solanaceae</taxon>
        <taxon>Solanoideae</taxon>
        <taxon>Solaneae</taxon>
        <taxon>Solanum</taxon>
        <taxon>Solanum subgen. Lycopersicon</taxon>
    </lineage>
</organism>
<protein>
    <submittedName>
        <fullName evidence="1">Uncharacterized protein</fullName>
    </submittedName>
</protein>
<name>A0A3Q7F515_SOLLC</name>
<dbReference type="InParanoid" id="A0A3Q7F515"/>
<dbReference type="AlphaFoldDB" id="A0A3Q7F515"/>
<reference evidence="1" key="2">
    <citation type="submission" date="2019-01" db="UniProtKB">
        <authorList>
            <consortium name="EnsemblPlants"/>
        </authorList>
    </citation>
    <scope>IDENTIFICATION</scope>
    <source>
        <strain evidence="1">cv. Heinz 1706</strain>
    </source>
</reference>
<dbReference type="Gramene" id="Solyc02g080465.1.1">
    <property type="protein sequence ID" value="Solyc02g080465.1.1"/>
    <property type="gene ID" value="Solyc02g080465.1"/>
</dbReference>
<accession>A0A3Q7F515</accession>
<evidence type="ECO:0000313" key="1">
    <source>
        <dbReference type="EnsemblPlants" id="Solyc02g080465.1.1"/>
    </source>
</evidence>
<proteinExistence type="predicted"/>
<keyword evidence="2" id="KW-1185">Reference proteome</keyword>